<evidence type="ECO:0000259" key="1">
    <source>
        <dbReference type="PROSITE" id="PS50011"/>
    </source>
</evidence>
<dbReference type="PROSITE" id="PS50011">
    <property type="entry name" value="PROTEIN_KINASE_DOM"/>
    <property type="match status" value="1"/>
</dbReference>
<sequence>MNIADNNWSPTKKYIYLLGISDAMRFLHKSGILHRDLKPQNILVDFGLSKCFANSLTNSMQFSMTGQIGTPLYMAPEMFEDEEHFGPAVDVYAFALLAYEIVTGKEPFSENHLMELVV</sequence>
<evidence type="ECO:0000313" key="2">
    <source>
        <dbReference type="EMBL" id="KAK8838287.1"/>
    </source>
</evidence>
<dbReference type="PROSITE" id="PS00108">
    <property type="entry name" value="PROTEIN_KINASE_ST"/>
    <property type="match status" value="1"/>
</dbReference>
<keyword evidence="3" id="KW-1185">Reference proteome</keyword>
<accession>A0ABR2GXJ2</accession>
<dbReference type="InterPro" id="IPR008271">
    <property type="entry name" value="Ser/Thr_kinase_AS"/>
</dbReference>
<dbReference type="Pfam" id="PF00069">
    <property type="entry name" value="Pkinase"/>
    <property type="match status" value="1"/>
</dbReference>
<name>A0ABR2GXJ2_9EUKA</name>
<dbReference type="SMART" id="SM00220">
    <property type="entry name" value="S_TKc"/>
    <property type="match status" value="1"/>
</dbReference>
<dbReference type="InterPro" id="IPR000719">
    <property type="entry name" value="Prot_kinase_dom"/>
</dbReference>
<organism evidence="2 3">
    <name type="scientific">Tritrichomonas musculus</name>
    <dbReference type="NCBI Taxonomy" id="1915356"/>
    <lineage>
        <taxon>Eukaryota</taxon>
        <taxon>Metamonada</taxon>
        <taxon>Parabasalia</taxon>
        <taxon>Tritrichomonadida</taxon>
        <taxon>Tritrichomonadidae</taxon>
        <taxon>Tritrichomonas</taxon>
    </lineage>
</organism>
<comment type="caution">
    <text evidence="2">The sequence shown here is derived from an EMBL/GenBank/DDBJ whole genome shotgun (WGS) entry which is preliminary data.</text>
</comment>
<dbReference type="Gene3D" id="1.10.510.10">
    <property type="entry name" value="Transferase(Phosphotransferase) domain 1"/>
    <property type="match status" value="1"/>
</dbReference>
<protein>
    <recommendedName>
        <fullName evidence="1">Protein kinase domain-containing protein</fullName>
    </recommendedName>
</protein>
<dbReference type="PANTHER" id="PTHR23257:SF958">
    <property type="entry name" value="SERINE_THREONINE-PROTEIN KINASE WNK4"/>
    <property type="match status" value="1"/>
</dbReference>
<dbReference type="SUPFAM" id="SSF56112">
    <property type="entry name" value="Protein kinase-like (PK-like)"/>
    <property type="match status" value="1"/>
</dbReference>
<dbReference type="InterPro" id="IPR050167">
    <property type="entry name" value="Ser_Thr_protein_kinase"/>
</dbReference>
<proteinExistence type="predicted"/>
<evidence type="ECO:0000313" key="3">
    <source>
        <dbReference type="Proteomes" id="UP001470230"/>
    </source>
</evidence>
<dbReference type="PANTHER" id="PTHR23257">
    <property type="entry name" value="SERINE-THREONINE PROTEIN KINASE"/>
    <property type="match status" value="1"/>
</dbReference>
<feature type="domain" description="Protein kinase" evidence="1">
    <location>
        <begin position="1"/>
        <end position="118"/>
    </location>
</feature>
<dbReference type="InterPro" id="IPR011009">
    <property type="entry name" value="Kinase-like_dom_sf"/>
</dbReference>
<gene>
    <name evidence="2" type="ORF">M9Y10_035710</name>
</gene>
<dbReference type="Proteomes" id="UP001470230">
    <property type="component" value="Unassembled WGS sequence"/>
</dbReference>
<dbReference type="EMBL" id="JAPFFF010000056">
    <property type="protein sequence ID" value="KAK8838287.1"/>
    <property type="molecule type" value="Genomic_DNA"/>
</dbReference>
<reference evidence="2 3" key="1">
    <citation type="submission" date="2024-04" db="EMBL/GenBank/DDBJ databases">
        <title>Tritrichomonas musculus Genome.</title>
        <authorList>
            <person name="Alves-Ferreira E."/>
            <person name="Grigg M."/>
            <person name="Lorenzi H."/>
            <person name="Galac M."/>
        </authorList>
    </citation>
    <scope>NUCLEOTIDE SEQUENCE [LARGE SCALE GENOMIC DNA]</scope>
    <source>
        <strain evidence="2 3">EAF2021</strain>
    </source>
</reference>